<dbReference type="InterPro" id="IPR021250">
    <property type="entry name" value="DUF2789"/>
</dbReference>
<proteinExistence type="predicted"/>
<dbReference type="Proteomes" id="UP000070433">
    <property type="component" value="Chromosome"/>
</dbReference>
<dbReference type="PATRIC" id="fig|94132.3.peg.2597"/>
<accession>A0A127JUD3</accession>
<evidence type="ECO:0000313" key="1">
    <source>
        <dbReference type="EMBL" id="AMO23607.1"/>
    </source>
</evidence>
<dbReference type="AlphaFoldDB" id="A0A127JUD3"/>
<dbReference type="Pfam" id="PF10982">
    <property type="entry name" value="DUF2789"/>
    <property type="match status" value="1"/>
</dbReference>
<organism evidence="1 2">
    <name type="scientific">Ramlibacter tataouinensis</name>
    <dbReference type="NCBI Taxonomy" id="94132"/>
    <lineage>
        <taxon>Bacteria</taxon>
        <taxon>Pseudomonadati</taxon>
        <taxon>Pseudomonadota</taxon>
        <taxon>Betaproteobacteria</taxon>
        <taxon>Burkholderiales</taxon>
        <taxon>Comamonadaceae</taxon>
        <taxon>Ramlibacter</taxon>
    </lineage>
</organism>
<sequence length="83" mass="9246">MEHSYHRFSELFAQLGLPSDADAIRDFVMQHSPLPQDVRLEDAPFWTPAQATLLREALVEDADWAEVADQLNAALRSPSTAPA</sequence>
<dbReference type="EMBL" id="CP010951">
    <property type="protein sequence ID" value="AMO23607.1"/>
    <property type="molecule type" value="Genomic_DNA"/>
</dbReference>
<dbReference type="Gene3D" id="1.10.10.1130">
    <property type="entry name" value="Uncharacterised protein PF10982, DUF2789"/>
    <property type="match status" value="1"/>
</dbReference>
<dbReference type="InterPro" id="IPR038086">
    <property type="entry name" value="DUF2789_sf"/>
</dbReference>
<gene>
    <name evidence="1" type="ORF">UC35_12800</name>
</gene>
<protein>
    <recommendedName>
        <fullName evidence="3">DUF2789 domain-containing protein</fullName>
    </recommendedName>
</protein>
<name>A0A127JUD3_9BURK</name>
<reference evidence="1 2" key="1">
    <citation type="journal article" date="2014" name="Int. J. Syst. Evol. Microbiol.">
        <title>Ramlibacter solisilvae sp. nov., isolated from forest soil, and emended description of the genus Ramlibacter.</title>
        <authorList>
            <person name="Lee H.J."/>
            <person name="Lee S.H."/>
            <person name="Lee S.S."/>
            <person name="Lee J.S."/>
            <person name="Kim Y."/>
            <person name="Kim S.C."/>
            <person name="Jeon C.O."/>
        </authorList>
    </citation>
    <scope>NUCLEOTIDE SEQUENCE [LARGE SCALE GENOMIC DNA]</scope>
    <source>
        <strain evidence="1 2">5-10</strain>
    </source>
</reference>
<dbReference type="OrthoDB" id="5828847at2"/>
<evidence type="ECO:0008006" key="3">
    <source>
        <dbReference type="Google" id="ProtNLM"/>
    </source>
</evidence>
<evidence type="ECO:0000313" key="2">
    <source>
        <dbReference type="Proteomes" id="UP000070433"/>
    </source>
</evidence>
<keyword evidence="2" id="KW-1185">Reference proteome</keyword>
<dbReference type="RefSeq" id="WP_061500234.1">
    <property type="nucleotide sequence ID" value="NZ_CP010951.1"/>
</dbReference>